<feature type="region of interest" description="Disordered" evidence="2">
    <location>
        <begin position="204"/>
        <end position="297"/>
    </location>
</feature>
<gene>
    <name evidence="4" type="ORF">SLS58_004253</name>
</gene>
<comment type="caution">
    <text evidence="4">The sequence shown here is derived from an EMBL/GenBank/DDBJ whole genome shotgun (WGS) entry which is preliminary data.</text>
</comment>
<dbReference type="Gene3D" id="3.30.160.60">
    <property type="entry name" value="Classic Zinc Finger"/>
    <property type="match status" value="1"/>
</dbReference>
<keyword evidence="1" id="KW-0863">Zinc-finger</keyword>
<dbReference type="InterPro" id="IPR013087">
    <property type="entry name" value="Znf_C2H2_type"/>
</dbReference>
<evidence type="ECO:0000259" key="3">
    <source>
        <dbReference type="PROSITE" id="PS50157"/>
    </source>
</evidence>
<accession>A0ABR3TUN3</accession>
<evidence type="ECO:0000256" key="2">
    <source>
        <dbReference type="SAM" id="MobiDB-lite"/>
    </source>
</evidence>
<dbReference type="PROSITE" id="PS00028">
    <property type="entry name" value="ZINC_FINGER_C2H2_1"/>
    <property type="match status" value="1"/>
</dbReference>
<dbReference type="Proteomes" id="UP001521184">
    <property type="component" value="Unassembled WGS sequence"/>
</dbReference>
<feature type="domain" description="C2H2-type" evidence="3">
    <location>
        <begin position="320"/>
        <end position="350"/>
    </location>
</feature>
<name>A0ABR3TUN3_9PEZI</name>
<keyword evidence="5" id="KW-1185">Reference proteome</keyword>
<feature type="compositionally biased region" description="Low complexity" evidence="2">
    <location>
        <begin position="270"/>
        <end position="286"/>
    </location>
</feature>
<dbReference type="EMBL" id="JAKEKT020000022">
    <property type="protein sequence ID" value="KAL1644788.1"/>
    <property type="molecule type" value="Genomic_DNA"/>
</dbReference>
<dbReference type="PROSITE" id="PS50157">
    <property type="entry name" value="ZINC_FINGER_C2H2_2"/>
    <property type="match status" value="1"/>
</dbReference>
<keyword evidence="1" id="KW-0479">Metal-binding</keyword>
<proteinExistence type="predicted"/>
<reference evidence="4 5" key="1">
    <citation type="journal article" date="2023" name="Plant Dis.">
        <title>First Report of Diplodia intermedia Causing Canker and Dieback Diseases on Apple Trees in Canada.</title>
        <authorList>
            <person name="Ellouze W."/>
            <person name="Ilyukhin E."/>
            <person name="Sulman M."/>
            <person name="Ali S."/>
        </authorList>
    </citation>
    <scope>NUCLEOTIDE SEQUENCE [LARGE SCALE GENOMIC DNA]</scope>
    <source>
        <strain evidence="4 5">M45-28</strain>
    </source>
</reference>
<evidence type="ECO:0000313" key="5">
    <source>
        <dbReference type="Proteomes" id="UP001521184"/>
    </source>
</evidence>
<evidence type="ECO:0000313" key="4">
    <source>
        <dbReference type="EMBL" id="KAL1644788.1"/>
    </source>
</evidence>
<feature type="region of interest" description="Disordered" evidence="2">
    <location>
        <begin position="447"/>
        <end position="487"/>
    </location>
</feature>
<feature type="compositionally biased region" description="Acidic residues" evidence="2">
    <location>
        <begin position="204"/>
        <end position="213"/>
    </location>
</feature>
<organism evidence="4 5">
    <name type="scientific">Diplodia intermedia</name>
    <dbReference type="NCBI Taxonomy" id="856260"/>
    <lineage>
        <taxon>Eukaryota</taxon>
        <taxon>Fungi</taxon>
        <taxon>Dikarya</taxon>
        <taxon>Ascomycota</taxon>
        <taxon>Pezizomycotina</taxon>
        <taxon>Dothideomycetes</taxon>
        <taxon>Dothideomycetes incertae sedis</taxon>
        <taxon>Botryosphaeriales</taxon>
        <taxon>Botryosphaeriaceae</taxon>
        <taxon>Diplodia</taxon>
    </lineage>
</organism>
<feature type="region of interest" description="Disordered" evidence="2">
    <location>
        <begin position="404"/>
        <end position="423"/>
    </location>
</feature>
<protein>
    <recommendedName>
        <fullName evidence="3">C2H2-type domain-containing protein</fullName>
    </recommendedName>
</protein>
<keyword evidence="1" id="KW-0862">Zinc</keyword>
<sequence length="513" mass="57075">MFHQVTRALWVNTYKVLSHLIPLWTNLSIEARTLFLREDSQKPATKADAARKRNFSEIVDLTQFSDEEEPPAKKQTGFNSDIAPAWAAPPESVFRQHPPNSSSLPTMVPVDDKAKNMDVVQSLNRKYALRRSAYEIKTIARDVLLATGKHPEMRPLNGHLEILKENFKRVDNSSDLSTLRWDLIDPGDPPPEALVPDVIELEDEDADDEEEEPQPQPPHSPMTSNSVGYSAFRQNGFGPDGQPLPKKKGRPVGWRKSIHSKEAIARASGSSPQPFSASRASASRPSGLRTSQTSNGVVLIESRSPSVVTNRKAPSSYSVFKCEWEGCSAELHNMATLTKHVERFHHGQNAQQKWPCYWTGCEENERYMDKRTGKPNGFRVKEDLTDHVKFAHLGPRSWELGDGHAGGLSESHDSASEAYLSDSRTGRRVTPLVSAPSREAVDVAMAAPAPVPRGPGRPKRDGQKPLDVQTEMERKKKLVGPGLDRGGARLANEKRRMGFIDDEDFEEIVSDSD</sequence>
<evidence type="ECO:0000256" key="1">
    <source>
        <dbReference type="PROSITE-ProRule" id="PRU00042"/>
    </source>
</evidence>